<accession>A0A1F6F3X8</accession>
<dbReference type="SUPFAM" id="SSF53383">
    <property type="entry name" value="PLP-dependent transferases"/>
    <property type="match status" value="1"/>
</dbReference>
<dbReference type="GO" id="GO:0031071">
    <property type="term" value="F:cysteine desulfurase activity"/>
    <property type="evidence" value="ECO:0007669"/>
    <property type="project" value="UniProtKB-EC"/>
</dbReference>
<dbReference type="Gene3D" id="1.10.260.50">
    <property type="match status" value="1"/>
</dbReference>
<keyword evidence="6" id="KW-0408">Iron</keyword>
<evidence type="ECO:0000259" key="9">
    <source>
        <dbReference type="Pfam" id="PF00266"/>
    </source>
</evidence>
<evidence type="ECO:0000313" key="10">
    <source>
        <dbReference type="EMBL" id="OGG80559.1"/>
    </source>
</evidence>
<keyword evidence="5" id="KW-0663">Pyridoxal phosphate</keyword>
<evidence type="ECO:0000256" key="8">
    <source>
        <dbReference type="ARBA" id="ARBA00050776"/>
    </source>
</evidence>
<keyword evidence="3" id="KW-0808">Transferase</keyword>
<comment type="cofactor">
    <cofactor evidence="1">
        <name>pyridoxal 5'-phosphate</name>
        <dbReference type="ChEBI" id="CHEBI:597326"/>
    </cofactor>
</comment>
<dbReference type="Proteomes" id="UP000177372">
    <property type="component" value="Unassembled WGS sequence"/>
</dbReference>
<keyword evidence="4" id="KW-0479">Metal-binding</keyword>
<dbReference type="InterPro" id="IPR000192">
    <property type="entry name" value="Aminotrans_V_dom"/>
</dbReference>
<name>A0A1F6F3X8_9BACT</name>
<evidence type="ECO:0000256" key="5">
    <source>
        <dbReference type="ARBA" id="ARBA00022898"/>
    </source>
</evidence>
<dbReference type="PIRSF" id="PIRSF005572">
    <property type="entry name" value="NifS"/>
    <property type="match status" value="1"/>
</dbReference>
<dbReference type="Gene3D" id="3.40.640.10">
    <property type="entry name" value="Type I PLP-dependent aspartate aminotransferase-like (Major domain)"/>
    <property type="match status" value="1"/>
</dbReference>
<dbReference type="EMBL" id="MFLZ01000005">
    <property type="protein sequence ID" value="OGG80559.1"/>
    <property type="molecule type" value="Genomic_DNA"/>
</dbReference>
<proteinExistence type="inferred from homology"/>
<dbReference type="PANTHER" id="PTHR11601:SF34">
    <property type="entry name" value="CYSTEINE DESULFURASE"/>
    <property type="match status" value="1"/>
</dbReference>
<dbReference type="Gene3D" id="3.90.1150.10">
    <property type="entry name" value="Aspartate Aminotransferase, domain 1"/>
    <property type="match status" value="1"/>
</dbReference>
<evidence type="ECO:0000256" key="2">
    <source>
        <dbReference type="ARBA" id="ARBA00006490"/>
    </source>
</evidence>
<feature type="domain" description="Aminotransferase class V" evidence="9">
    <location>
        <begin position="9"/>
        <end position="399"/>
    </location>
</feature>
<dbReference type="InterPro" id="IPR015424">
    <property type="entry name" value="PyrdxlP-dep_Trfase"/>
</dbReference>
<dbReference type="GO" id="GO:0046872">
    <property type="term" value="F:metal ion binding"/>
    <property type="evidence" value="ECO:0007669"/>
    <property type="project" value="UniProtKB-KW"/>
</dbReference>
<reference evidence="10 11" key="1">
    <citation type="journal article" date="2016" name="Nat. Commun.">
        <title>Thousands of microbial genomes shed light on interconnected biogeochemical processes in an aquifer system.</title>
        <authorList>
            <person name="Anantharaman K."/>
            <person name="Brown C.T."/>
            <person name="Hug L.A."/>
            <person name="Sharon I."/>
            <person name="Castelle C.J."/>
            <person name="Probst A.J."/>
            <person name="Thomas B.C."/>
            <person name="Singh A."/>
            <person name="Wilkins M.J."/>
            <person name="Karaoz U."/>
            <person name="Brodie E.L."/>
            <person name="Williams K.H."/>
            <person name="Hubbard S.S."/>
            <person name="Banfield J.F."/>
        </authorList>
    </citation>
    <scope>NUCLEOTIDE SEQUENCE [LARGE SCALE GENOMIC DNA]</scope>
</reference>
<evidence type="ECO:0000256" key="4">
    <source>
        <dbReference type="ARBA" id="ARBA00022723"/>
    </source>
</evidence>
<dbReference type="Pfam" id="PF00266">
    <property type="entry name" value="Aminotran_5"/>
    <property type="match status" value="1"/>
</dbReference>
<evidence type="ECO:0000256" key="7">
    <source>
        <dbReference type="ARBA" id="ARBA00023014"/>
    </source>
</evidence>
<protein>
    <recommendedName>
        <fullName evidence="9">Aminotransferase class V domain-containing protein</fullName>
    </recommendedName>
</protein>
<dbReference type="InterPro" id="IPR015422">
    <property type="entry name" value="PyrdxlP-dep_Trfase_small"/>
</dbReference>
<dbReference type="STRING" id="1798512.A3A39_01595"/>
<gene>
    <name evidence="10" type="ORF">A3A39_01595</name>
</gene>
<dbReference type="AlphaFoldDB" id="A0A1F6F3X8"/>
<dbReference type="PANTHER" id="PTHR11601">
    <property type="entry name" value="CYSTEINE DESULFURYLASE FAMILY MEMBER"/>
    <property type="match status" value="1"/>
</dbReference>
<evidence type="ECO:0000256" key="1">
    <source>
        <dbReference type="ARBA" id="ARBA00001933"/>
    </source>
</evidence>
<comment type="similarity">
    <text evidence="2">Belongs to the class-V pyridoxal-phosphate-dependent aminotransferase family. NifS/IscS subfamily.</text>
</comment>
<evidence type="ECO:0000256" key="6">
    <source>
        <dbReference type="ARBA" id="ARBA00023004"/>
    </source>
</evidence>
<evidence type="ECO:0000256" key="3">
    <source>
        <dbReference type="ARBA" id="ARBA00022679"/>
    </source>
</evidence>
<sequence>MSFFRRHRIYLDYASAPPVLHEAVAAMREAERLVGNPGAIHTEGVAAKKSLEDSRARIAALLGCKARELIFTSGLTESNNLAVIGYARKLEFLRSVLKGAQGRTLENTHWILSSIEHDSVLEAFSEVERLGGTVSHVGPDERGIVLPETIERALRSETVFVSVGWANNEIGTIQLLAKIARVLREYEKKNGIQIALHADAGQGPLYLPTLVHSLGVDMLSVGSNKLYGPHGIGALYLGNRVKLAPVVVGGKQERGLRAGTENVALAAGFAAAFEIVARERDAEAKRLQKLRDELARELVAHLPKVVVNGDLKHTLPHMLNVSIPKSASWRTSEYLTLALDHAGIAVSTKSACREGEESRSHVVEALGPAGSAEPAGWRAENTLRFSLGRETTAADVQRVVSVLSDVVKKVF</sequence>
<organism evidence="10 11">
    <name type="scientific">Candidatus Kaiserbacteria bacterium RIFCSPLOWO2_01_FULL_54_13</name>
    <dbReference type="NCBI Taxonomy" id="1798512"/>
    <lineage>
        <taxon>Bacteria</taxon>
        <taxon>Candidatus Kaiseribacteriota</taxon>
    </lineage>
</organism>
<dbReference type="InterPro" id="IPR015421">
    <property type="entry name" value="PyrdxlP-dep_Trfase_major"/>
</dbReference>
<dbReference type="InterPro" id="IPR016454">
    <property type="entry name" value="Cysteine_dSase"/>
</dbReference>
<keyword evidence="7" id="KW-0411">Iron-sulfur</keyword>
<comment type="caution">
    <text evidence="10">The sequence shown here is derived from an EMBL/GenBank/DDBJ whole genome shotgun (WGS) entry which is preliminary data.</text>
</comment>
<dbReference type="GO" id="GO:0051536">
    <property type="term" value="F:iron-sulfur cluster binding"/>
    <property type="evidence" value="ECO:0007669"/>
    <property type="project" value="UniProtKB-KW"/>
</dbReference>
<comment type="catalytic activity">
    <reaction evidence="8">
        <text>(sulfur carrier)-H + L-cysteine = (sulfur carrier)-SH + L-alanine</text>
        <dbReference type="Rhea" id="RHEA:43892"/>
        <dbReference type="Rhea" id="RHEA-COMP:14737"/>
        <dbReference type="Rhea" id="RHEA-COMP:14739"/>
        <dbReference type="ChEBI" id="CHEBI:29917"/>
        <dbReference type="ChEBI" id="CHEBI:35235"/>
        <dbReference type="ChEBI" id="CHEBI:57972"/>
        <dbReference type="ChEBI" id="CHEBI:64428"/>
        <dbReference type="EC" id="2.8.1.7"/>
    </reaction>
</comment>
<evidence type="ECO:0000313" key="11">
    <source>
        <dbReference type="Proteomes" id="UP000177372"/>
    </source>
</evidence>